<dbReference type="EMBL" id="JANPWB010000014">
    <property type="protein sequence ID" value="KAJ1099234.1"/>
    <property type="molecule type" value="Genomic_DNA"/>
</dbReference>
<dbReference type="Proteomes" id="UP001066276">
    <property type="component" value="Chromosome 10"/>
</dbReference>
<keyword evidence="2" id="KW-1185">Reference proteome</keyword>
<gene>
    <name evidence="1" type="ORF">NDU88_004338</name>
</gene>
<accession>A0AAV7M7Y2</accession>
<evidence type="ECO:0000313" key="2">
    <source>
        <dbReference type="Proteomes" id="UP001066276"/>
    </source>
</evidence>
<organism evidence="1 2">
    <name type="scientific">Pleurodeles waltl</name>
    <name type="common">Iberian ribbed newt</name>
    <dbReference type="NCBI Taxonomy" id="8319"/>
    <lineage>
        <taxon>Eukaryota</taxon>
        <taxon>Metazoa</taxon>
        <taxon>Chordata</taxon>
        <taxon>Craniata</taxon>
        <taxon>Vertebrata</taxon>
        <taxon>Euteleostomi</taxon>
        <taxon>Amphibia</taxon>
        <taxon>Batrachia</taxon>
        <taxon>Caudata</taxon>
        <taxon>Salamandroidea</taxon>
        <taxon>Salamandridae</taxon>
        <taxon>Pleurodelinae</taxon>
        <taxon>Pleurodeles</taxon>
    </lineage>
</organism>
<name>A0AAV7M7Y2_PLEWA</name>
<sequence length="99" mass="11457">KSSLWKRTYGDRNRKNKLGMSTLEAELAECDCLEKDGVESLDKLEGTRRRLKTQLEELLQMKIKKRWDFRGLLSGVSTVKIQHLQVGQGRGSPKRKRTI</sequence>
<dbReference type="AlphaFoldDB" id="A0AAV7M7Y2"/>
<comment type="caution">
    <text evidence="1">The sequence shown here is derived from an EMBL/GenBank/DDBJ whole genome shotgun (WGS) entry which is preliminary data.</text>
</comment>
<proteinExistence type="predicted"/>
<feature type="non-terminal residue" evidence="1">
    <location>
        <position position="99"/>
    </location>
</feature>
<protein>
    <submittedName>
        <fullName evidence="1">Uncharacterized protein</fullName>
    </submittedName>
</protein>
<reference evidence="1" key="1">
    <citation type="journal article" date="2022" name="bioRxiv">
        <title>Sequencing and chromosome-scale assembly of the giantPleurodeles waltlgenome.</title>
        <authorList>
            <person name="Brown T."/>
            <person name="Elewa A."/>
            <person name="Iarovenko S."/>
            <person name="Subramanian E."/>
            <person name="Araus A.J."/>
            <person name="Petzold A."/>
            <person name="Susuki M."/>
            <person name="Suzuki K.-i.T."/>
            <person name="Hayashi T."/>
            <person name="Toyoda A."/>
            <person name="Oliveira C."/>
            <person name="Osipova E."/>
            <person name="Leigh N.D."/>
            <person name="Simon A."/>
            <person name="Yun M.H."/>
        </authorList>
    </citation>
    <scope>NUCLEOTIDE SEQUENCE</scope>
    <source>
        <strain evidence="1">20211129_DDA</strain>
        <tissue evidence="1">Liver</tissue>
    </source>
</reference>
<evidence type="ECO:0000313" key="1">
    <source>
        <dbReference type="EMBL" id="KAJ1099234.1"/>
    </source>
</evidence>
<feature type="non-terminal residue" evidence="1">
    <location>
        <position position="1"/>
    </location>
</feature>